<gene>
    <name evidence="1" type="ORF">NCCP1664_04590</name>
</gene>
<sequence length="59" mass="6170">MRHPRPGGAATAVWRLRPHGPAVAFPAAPVFPAPVFPGPVAPLEDGVRARGPRAKWAAL</sequence>
<name>A0A5A7NP78_9MICC</name>
<protein>
    <submittedName>
        <fullName evidence="1">Uncharacterized protein</fullName>
    </submittedName>
</protein>
<proteinExistence type="predicted"/>
<keyword evidence="2" id="KW-1185">Reference proteome</keyword>
<evidence type="ECO:0000313" key="2">
    <source>
        <dbReference type="Proteomes" id="UP000325307"/>
    </source>
</evidence>
<dbReference type="EMBL" id="BKDJ01000001">
    <property type="protein sequence ID" value="GER21962.1"/>
    <property type="molecule type" value="Genomic_DNA"/>
</dbReference>
<dbReference type="Proteomes" id="UP000325307">
    <property type="component" value="Unassembled WGS sequence"/>
</dbReference>
<dbReference type="AlphaFoldDB" id="A0A5A7NP78"/>
<accession>A0A5A7NP78</accession>
<organism evidence="1 2">
    <name type="scientific">Zafaria cholistanensis</name>
    <dbReference type="NCBI Taxonomy" id="1682741"/>
    <lineage>
        <taxon>Bacteria</taxon>
        <taxon>Bacillati</taxon>
        <taxon>Actinomycetota</taxon>
        <taxon>Actinomycetes</taxon>
        <taxon>Micrococcales</taxon>
        <taxon>Micrococcaceae</taxon>
        <taxon>Zafaria</taxon>
    </lineage>
</organism>
<comment type="caution">
    <text evidence="1">The sequence shown here is derived from an EMBL/GenBank/DDBJ whole genome shotgun (WGS) entry which is preliminary data.</text>
</comment>
<reference evidence="1 2" key="1">
    <citation type="submission" date="2019-09" db="EMBL/GenBank/DDBJ databases">
        <title>Arthrobacter zafarii sp. nov., a moderately thermotolerant and halotolerant actinobacterium isolated from Cholistan desert soil of Pakistan.</title>
        <authorList>
            <person name="Amin A."/>
            <person name="Ahmed I."/>
            <person name="Khalid N."/>
            <person name="Schumann P."/>
            <person name="Busse H.J."/>
            <person name="Khan I.U."/>
            <person name="Li S."/>
            <person name="Li W.J."/>
        </authorList>
    </citation>
    <scope>NUCLEOTIDE SEQUENCE [LARGE SCALE GENOMIC DNA]</scope>
    <source>
        <strain evidence="1 2">NCCP-1664</strain>
    </source>
</reference>
<evidence type="ECO:0000313" key="1">
    <source>
        <dbReference type="EMBL" id="GER21962.1"/>
    </source>
</evidence>